<reference evidence="1 2" key="1">
    <citation type="submission" date="2014-04" db="EMBL/GenBank/DDBJ databases">
        <authorList>
            <consortium name="DOE Joint Genome Institute"/>
            <person name="Kuo A."/>
            <person name="Kohler A."/>
            <person name="Jargeat P."/>
            <person name="Nagy L.G."/>
            <person name="Floudas D."/>
            <person name="Copeland A."/>
            <person name="Barry K.W."/>
            <person name="Cichocki N."/>
            <person name="Veneault-Fourrey C."/>
            <person name="LaButti K."/>
            <person name="Lindquist E.A."/>
            <person name="Lipzen A."/>
            <person name="Lundell T."/>
            <person name="Morin E."/>
            <person name="Murat C."/>
            <person name="Sun H."/>
            <person name="Tunlid A."/>
            <person name="Henrissat B."/>
            <person name="Grigoriev I.V."/>
            <person name="Hibbett D.S."/>
            <person name="Martin F."/>
            <person name="Nordberg H.P."/>
            <person name="Cantor M.N."/>
            <person name="Hua S.X."/>
        </authorList>
    </citation>
    <scope>NUCLEOTIDE SEQUENCE [LARGE SCALE GENOMIC DNA]</scope>
    <source>
        <strain evidence="1 2">Ve08.2h10</strain>
    </source>
</reference>
<dbReference type="AlphaFoldDB" id="A0A0D0DSN1"/>
<organism evidence="1 2">
    <name type="scientific">Paxillus rubicundulus Ve08.2h10</name>
    <dbReference type="NCBI Taxonomy" id="930991"/>
    <lineage>
        <taxon>Eukaryota</taxon>
        <taxon>Fungi</taxon>
        <taxon>Dikarya</taxon>
        <taxon>Basidiomycota</taxon>
        <taxon>Agaricomycotina</taxon>
        <taxon>Agaricomycetes</taxon>
        <taxon>Agaricomycetidae</taxon>
        <taxon>Boletales</taxon>
        <taxon>Paxilineae</taxon>
        <taxon>Paxillaceae</taxon>
        <taxon>Paxillus</taxon>
    </lineage>
</organism>
<gene>
    <name evidence="1" type="ORF">PAXRUDRAFT_299996</name>
</gene>
<evidence type="ECO:0000313" key="2">
    <source>
        <dbReference type="Proteomes" id="UP000054538"/>
    </source>
</evidence>
<dbReference type="InParanoid" id="A0A0D0DSN1"/>
<keyword evidence="2" id="KW-1185">Reference proteome</keyword>
<dbReference type="EMBL" id="KN824981">
    <property type="protein sequence ID" value="KIK96533.1"/>
    <property type="molecule type" value="Genomic_DNA"/>
</dbReference>
<accession>A0A0D0DSN1</accession>
<protein>
    <submittedName>
        <fullName evidence="1">Uncharacterized protein</fullName>
    </submittedName>
</protein>
<evidence type="ECO:0000313" key="1">
    <source>
        <dbReference type="EMBL" id="KIK96533.1"/>
    </source>
</evidence>
<name>A0A0D0DSN1_9AGAM</name>
<proteinExistence type="predicted"/>
<dbReference type="Proteomes" id="UP000054538">
    <property type="component" value="Unassembled WGS sequence"/>
</dbReference>
<sequence>MQMLQVCPTRVVCPLNLYVEDTSYVRKCKAGLTRAVVIEHPSLLRRNGLPRSLKHPFHWLRLKCAAGKCPCASQRTLLADRRSLEIPGRILGCAMRPETRYY</sequence>
<dbReference type="HOGENOM" id="CLU_2278344_0_0_1"/>
<reference evidence="2" key="2">
    <citation type="submission" date="2015-01" db="EMBL/GenBank/DDBJ databases">
        <title>Evolutionary Origins and Diversification of the Mycorrhizal Mutualists.</title>
        <authorList>
            <consortium name="DOE Joint Genome Institute"/>
            <consortium name="Mycorrhizal Genomics Consortium"/>
            <person name="Kohler A."/>
            <person name="Kuo A."/>
            <person name="Nagy L.G."/>
            <person name="Floudas D."/>
            <person name="Copeland A."/>
            <person name="Barry K.W."/>
            <person name="Cichocki N."/>
            <person name="Veneault-Fourrey C."/>
            <person name="LaButti K."/>
            <person name="Lindquist E.A."/>
            <person name="Lipzen A."/>
            <person name="Lundell T."/>
            <person name="Morin E."/>
            <person name="Murat C."/>
            <person name="Riley R."/>
            <person name="Ohm R."/>
            <person name="Sun H."/>
            <person name="Tunlid A."/>
            <person name="Henrissat B."/>
            <person name="Grigoriev I.V."/>
            <person name="Hibbett D.S."/>
            <person name="Martin F."/>
        </authorList>
    </citation>
    <scope>NUCLEOTIDE SEQUENCE [LARGE SCALE GENOMIC DNA]</scope>
    <source>
        <strain evidence="2">Ve08.2h10</strain>
    </source>
</reference>